<accession>A0AAE0IJQ4</accession>
<keyword evidence="4" id="KW-1185">Reference proteome</keyword>
<dbReference type="SUPFAM" id="SSF53067">
    <property type="entry name" value="Actin-like ATPase domain"/>
    <property type="match status" value="2"/>
</dbReference>
<dbReference type="GO" id="GO:0140662">
    <property type="term" value="F:ATP-dependent protein folding chaperone"/>
    <property type="evidence" value="ECO:0007669"/>
    <property type="project" value="InterPro"/>
</dbReference>
<evidence type="ECO:0000313" key="4">
    <source>
        <dbReference type="Proteomes" id="UP001283341"/>
    </source>
</evidence>
<name>A0AAE0IJQ4_9PEZI</name>
<sequence length="485" mass="53603">MLTPKNEDVNTDRGPTVWESDEKLIIALDFGTTFSGIAYCFAKQRDTKVAAIVDWPGAEGEAAAPKEYVSICQKQFVLSVPAVWSDNAKNATMQAAKKAGIFPVTLIKEPEATAIYTMHSLDFTLNVGDAFVLCDAGGGTVDLISYEVVGLNPSLKLMELVPGTGGMAGSPGLYQRFEEAVKNLVGDDEYADLRRTKGYSLALKSFDREVKRSFRGELDEEYFVNFPMASLEVDPDAGLEANCWRLTGKGLRNIFAPLITDILRPVDDQVKSVKIKRPSKGVTGIFLVGGFGSSQYLKSKVEKQYPGVQVFQPTDAWAAIMKGAALNKLPREATVAWSVFDREVDIGVEVQFDRHDGIKRAQRMTWFINIGDDIRRDQKNKFSFYRSIPEKYQPSDLVFVDTLDECADQNAPLHYTKGDKIGTNCKLEADLRSVSSDHFVKAIGKNGKPYYNVIYDLVVTLQSAVMTFSLEMGGKSMGSVKATFK</sequence>
<dbReference type="GO" id="GO:0005524">
    <property type="term" value="F:ATP binding"/>
    <property type="evidence" value="ECO:0007669"/>
    <property type="project" value="UniProtKB-KW"/>
</dbReference>
<reference evidence="3" key="2">
    <citation type="submission" date="2023-06" db="EMBL/GenBank/DDBJ databases">
        <authorList>
            <consortium name="Lawrence Berkeley National Laboratory"/>
            <person name="Haridas S."/>
            <person name="Hensen N."/>
            <person name="Bonometti L."/>
            <person name="Westerberg I."/>
            <person name="Brannstrom I.O."/>
            <person name="Guillou S."/>
            <person name="Cros-Aarteil S."/>
            <person name="Calhoun S."/>
            <person name="Kuo A."/>
            <person name="Mondo S."/>
            <person name="Pangilinan J."/>
            <person name="Riley R."/>
            <person name="Labutti K."/>
            <person name="Andreopoulos B."/>
            <person name="Lipzen A."/>
            <person name="Chen C."/>
            <person name="Yanf M."/>
            <person name="Daum C."/>
            <person name="Ng V."/>
            <person name="Clum A."/>
            <person name="Steindorff A."/>
            <person name="Ohm R."/>
            <person name="Martin F."/>
            <person name="Silar P."/>
            <person name="Natvig D."/>
            <person name="Lalanne C."/>
            <person name="Gautier V."/>
            <person name="Ament-Velasquez S.L."/>
            <person name="Kruys A."/>
            <person name="Hutchinson M.I."/>
            <person name="Powell A.J."/>
            <person name="Barry K."/>
            <person name="Miller A.N."/>
            <person name="Grigoriev I.V."/>
            <person name="Debuchy R."/>
            <person name="Gladieux P."/>
            <person name="Thoren M.H."/>
            <person name="Johannesson H."/>
        </authorList>
    </citation>
    <scope>NUCLEOTIDE SEQUENCE</scope>
    <source>
        <strain evidence="3">CBS 118394</strain>
    </source>
</reference>
<dbReference type="Pfam" id="PF00012">
    <property type="entry name" value="HSP70"/>
    <property type="match status" value="1"/>
</dbReference>
<gene>
    <name evidence="3" type="ORF">B0H66DRAFT_530058</name>
</gene>
<organism evidence="3 4">
    <name type="scientific">Apodospora peruviana</name>
    <dbReference type="NCBI Taxonomy" id="516989"/>
    <lineage>
        <taxon>Eukaryota</taxon>
        <taxon>Fungi</taxon>
        <taxon>Dikarya</taxon>
        <taxon>Ascomycota</taxon>
        <taxon>Pezizomycotina</taxon>
        <taxon>Sordariomycetes</taxon>
        <taxon>Sordariomycetidae</taxon>
        <taxon>Sordariales</taxon>
        <taxon>Lasiosphaeriaceae</taxon>
        <taxon>Apodospora</taxon>
    </lineage>
</organism>
<keyword evidence="1" id="KW-0547">Nucleotide-binding</keyword>
<dbReference type="CDD" id="cd10170">
    <property type="entry name" value="ASKHA_NBD_HSP70"/>
    <property type="match status" value="1"/>
</dbReference>
<dbReference type="EMBL" id="JAUEDM010000002">
    <property type="protein sequence ID" value="KAK3326052.1"/>
    <property type="molecule type" value="Genomic_DNA"/>
</dbReference>
<comment type="caution">
    <text evidence="3">The sequence shown here is derived from an EMBL/GenBank/DDBJ whole genome shotgun (WGS) entry which is preliminary data.</text>
</comment>
<evidence type="ECO:0000256" key="1">
    <source>
        <dbReference type="ARBA" id="ARBA00022741"/>
    </source>
</evidence>
<dbReference type="AlphaFoldDB" id="A0AAE0IJQ4"/>
<dbReference type="PANTHER" id="PTHR14187:SF82">
    <property type="entry name" value="FAMILY CHAPERONE, PUTATIVE (AFU_ORTHOLOGUE AFUA_7G08575)-RELATED"/>
    <property type="match status" value="1"/>
</dbReference>
<dbReference type="Proteomes" id="UP001283341">
    <property type="component" value="Unassembled WGS sequence"/>
</dbReference>
<keyword evidence="3" id="KW-0346">Stress response</keyword>
<dbReference type="Gene3D" id="3.30.420.40">
    <property type="match status" value="2"/>
</dbReference>
<protein>
    <submittedName>
        <fullName evidence="3">Heat shock 70 kDa protein 12A</fullName>
    </submittedName>
</protein>
<evidence type="ECO:0000313" key="3">
    <source>
        <dbReference type="EMBL" id="KAK3326052.1"/>
    </source>
</evidence>
<dbReference type="PANTHER" id="PTHR14187">
    <property type="entry name" value="ALPHA KINASE/ELONGATION FACTOR 2 KINASE"/>
    <property type="match status" value="1"/>
</dbReference>
<proteinExistence type="predicted"/>
<dbReference type="InterPro" id="IPR013126">
    <property type="entry name" value="Hsp_70_fam"/>
</dbReference>
<evidence type="ECO:0000256" key="2">
    <source>
        <dbReference type="ARBA" id="ARBA00022840"/>
    </source>
</evidence>
<reference evidence="3" key="1">
    <citation type="journal article" date="2023" name="Mol. Phylogenet. Evol.">
        <title>Genome-scale phylogeny and comparative genomics of the fungal order Sordariales.</title>
        <authorList>
            <person name="Hensen N."/>
            <person name="Bonometti L."/>
            <person name="Westerberg I."/>
            <person name="Brannstrom I.O."/>
            <person name="Guillou S."/>
            <person name="Cros-Aarteil S."/>
            <person name="Calhoun S."/>
            <person name="Haridas S."/>
            <person name="Kuo A."/>
            <person name="Mondo S."/>
            <person name="Pangilinan J."/>
            <person name="Riley R."/>
            <person name="LaButti K."/>
            <person name="Andreopoulos B."/>
            <person name="Lipzen A."/>
            <person name="Chen C."/>
            <person name="Yan M."/>
            <person name="Daum C."/>
            <person name="Ng V."/>
            <person name="Clum A."/>
            <person name="Steindorff A."/>
            <person name="Ohm R.A."/>
            <person name="Martin F."/>
            <person name="Silar P."/>
            <person name="Natvig D.O."/>
            <person name="Lalanne C."/>
            <person name="Gautier V."/>
            <person name="Ament-Velasquez S.L."/>
            <person name="Kruys A."/>
            <person name="Hutchinson M.I."/>
            <person name="Powell A.J."/>
            <person name="Barry K."/>
            <person name="Miller A.N."/>
            <person name="Grigoriev I.V."/>
            <person name="Debuchy R."/>
            <person name="Gladieux P."/>
            <person name="Hiltunen Thoren M."/>
            <person name="Johannesson H."/>
        </authorList>
    </citation>
    <scope>NUCLEOTIDE SEQUENCE</scope>
    <source>
        <strain evidence="3">CBS 118394</strain>
    </source>
</reference>
<dbReference type="Gene3D" id="3.90.640.10">
    <property type="entry name" value="Actin, Chain A, domain 4"/>
    <property type="match status" value="1"/>
</dbReference>
<dbReference type="InterPro" id="IPR043129">
    <property type="entry name" value="ATPase_NBD"/>
</dbReference>
<keyword evidence="2" id="KW-0067">ATP-binding</keyword>